<evidence type="ECO:0000256" key="2">
    <source>
        <dbReference type="SAM" id="Phobius"/>
    </source>
</evidence>
<comment type="caution">
    <text evidence="3">The sequence shown here is derived from an EMBL/GenBank/DDBJ whole genome shotgun (WGS) entry which is preliminary data.</text>
</comment>
<evidence type="ECO:0000313" key="4">
    <source>
        <dbReference type="Proteomes" id="UP000283644"/>
    </source>
</evidence>
<evidence type="ECO:0000313" key="3">
    <source>
        <dbReference type="EMBL" id="RHW28695.1"/>
    </source>
</evidence>
<keyword evidence="4" id="KW-1185">Reference proteome</keyword>
<dbReference type="Pfam" id="PF18986">
    <property type="entry name" value="DUF5719"/>
    <property type="match status" value="1"/>
</dbReference>
<dbReference type="OrthoDB" id="3729011at2"/>
<feature type="region of interest" description="Disordered" evidence="1">
    <location>
        <begin position="1"/>
        <end position="23"/>
    </location>
</feature>
<sequence length="484" mass="49658">MSDQSDQQGTGRRADRAGATAPGRRGIVQRHKVDVLVVLGIVLPSVVAAAFAVIDGDESQTWPAAPPSAAPLSDASVVCAAAASSTAGDVVLSRVPKVKGGRVAVDVAEGDGAVLAERRPVDVRPGELTSVATDGDVVATGQDDAAPGLVAGRTGAARAAAECRAPTFDEWYVGIGAAAKQSSVIELVNPDDGPAVVEIAIYGRPGLVEEDDLHGIRVPGHQVMRIDLSRVAPRRGTLAAHLTVVRGRVATTVRHTYDPLGRSAPRVDFLPAQARPATENLLLGVPADAAGHVSLFNPGEDEVRATVRVVSDRAVFTPAGLDDVRIPGGTVRQVPLSQVLTREAAGGALGLEVVSAQPLVASVRVLGEDLGLIAPSTEVGEGQPTTVVVPAGPKSLVLAGAIRAGVVEVTATDARGRVLLDGKRTEIGADRGHSLKIPDAAVLVTVEARNTPIVGSVVLTGDRVAVLRLRPAETTAQIPVVRPE</sequence>
<feature type="transmembrane region" description="Helical" evidence="2">
    <location>
        <begin position="33"/>
        <end position="54"/>
    </location>
</feature>
<reference evidence="3 4" key="1">
    <citation type="submission" date="2018-09" db="EMBL/GenBank/DDBJ databases">
        <title>Genome sequencing of Nocardioides immobilis CCTCC AB 2017083 for comparison to Nocardioides silvaticus.</title>
        <authorList>
            <person name="Li C."/>
            <person name="Wang G."/>
        </authorList>
    </citation>
    <scope>NUCLEOTIDE SEQUENCE [LARGE SCALE GENOMIC DNA]</scope>
    <source>
        <strain evidence="3 4">CCTCC AB 2017083</strain>
    </source>
</reference>
<protein>
    <recommendedName>
        <fullName evidence="5">Secreted protein</fullName>
    </recommendedName>
</protein>
<dbReference type="InterPro" id="IPR043777">
    <property type="entry name" value="DUF5719"/>
</dbReference>
<keyword evidence="2" id="KW-0812">Transmembrane</keyword>
<keyword evidence="2" id="KW-0472">Membrane</keyword>
<dbReference type="RefSeq" id="WP_118922188.1">
    <property type="nucleotide sequence ID" value="NZ_QXGH01000009.1"/>
</dbReference>
<evidence type="ECO:0000256" key="1">
    <source>
        <dbReference type="SAM" id="MobiDB-lite"/>
    </source>
</evidence>
<dbReference type="Proteomes" id="UP000283644">
    <property type="component" value="Unassembled WGS sequence"/>
</dbReference>
<keyword evidence="2" id="KW-1133">Transmembrane helix</keyword>
<accession>A0A417Y7Y6</accession>
<gene>
    <name evidence="3" type="ORF">D0Z08_02250</name>
</gene>
<dbReference type="AlphaFoldDB" id="A0A417Y7Y6"/>
<dbReference type="EMBL" id="QXGH01000009">
    <property type="protein sequence ID" value="RHW28695.1"/>
    <property type="molecule type" value="Genomic_DNA"/>
</dbReference>
<name>A0A417Y7Y6_9ACTN</name>
<proteinExistence type="predicted"/>
<organism evidence="3 4">
    <name type="scientific">Nocardioides immobilis</name>
    <dbReference type="NCBI Taxonomy" id="2049295"/>
    <lineage>
        <taxon>Bacteria</taxon>
        <taxon>Bacillati</taxon>
        <taxon>Actinomycetota</taxon>
        <taxon>Actinomycetes</taxon>
        <taxon>Propionibacteriales</taxon>
        <taxon>Nocardioidaceae</taxon>
        <taxon>Nocardioides</taxon>
    </lineage>
</organism>
<evidence type="ECO:0008006" key="5">
    <source>
        <dbReference type="Google" id="ProtNLM"/>
    </source>
</evidence>